<accession>A0A8H5WAV8</accession>
<dbReference type="OrthoDB" id="5070671at2759"/>
<feature type="compositionally biased region" description="Basic and acidic residues" evidence="1">
    <location>
        <begin position="230"/>
        <end position="239"/>
    </location>
</feature>
<reference evidence="2 3" key="1">
    <citation type="submission" date="2020-05" db="EMBL/GenBank/DDBJ databases">
        <title>Identification and distribution of gene clusters putatively required for synthesis of sphingolipid metabolism inhibitors in phylogenetically diverse species of the filamentous fungus Fusarium.</title>
        <authorList>
            <person name="Kim H.-S."/>
            <person name="Busman M."/>
            <person name="Brown D.W."/>
            <person name="Divon H."/>
            <person name="Uhlig S."/>
            <person name="Proctor R.H."/>
        </authorList>
    </citation>
    <scope>NUCLEOTIDE SEQUENCE [LARGE SCALE GENOMIC DNA]</scope>
    <source>
        <strain evidence="2 3">NRRL 20693</strain>
    </source>
</reference>
<feature type="non-terminal residue" evidence="2">
    <location>
        <position position="1"/>
    </location>
</feature>
<feature type="compositionally biased region" description="Polar residues" evidence="1">
    <location>
        <begin position="297"/>
        <end position="326"/>
    </location>
</feature>
<gene>
    <name evidence="2" type="ORF">FHETE_11416</name>
</gene>
<comment type="caution">
    <text evidence="2">The sequence shown here is derived from an EMBL/GenBank/DDBJ whole genome shotgun (WGS) entry which is preliminary data.</text>
</comment>
<dbReference type="AlphaFoldDB" id="A0A8H5WAV8"/>
<feature type="region of interest" description="Disordered" evidence="1">
    <location>
        <begin position="187"/>
        <end position="248"/>
    </location>
</feature>
<feature type="region of interest" description="Disordered" evidence="1">
    <location>
        <begin position="80"/>
        <end position="139"/>
    </location>
</feature>
<feature type="compositionally biased region" description="Low complexity" evidence="1">
    <location>
        <begin position="95"/>
        <end position="106"/>
    </location>
</feature>
<organism evidence="2 3">
    <name type="scientific">Fusarium heterosporum</name>
    <dbReference type="NCBI Taxonomy" id="42747"/>
    <lineage>
        <taxon>Eukaryota</taxon>
        <taxon>Fungi</taxon>
        <taxon>Dikarya</taxon>
        <taxon>Ascomycota</taxon>
        <taxon>Pezizomycotina</taxon>
        <taxon>Sordariomycetes</taxon>
        <taxon>Hypocreomycetidae</taxon>
        <taxon>Hypocreales</taxon>
        <taxon>Nectriaceae</taxon>
        <taxon>Fusarium</taxon>
        <taxon>Fusarium heterosporum species complex</taxon>
    </lineage>
</organism>
<name>A0A8H5WAV8_FUSHE</name>
<dbReference type="Proteomes" id="UP000567885">
    <property type="component" value="Unassembled WGS sequence"/>
</dbReference>
<evidence type="ECO:0000256" key="1">
    <source>
        <dbReference type="SAM" id="MobiDB-lite"/>
    </source>
</evidence>
<keyword evidence="3" id="KW-1185">Reference proteome</keyword>
<feature type="compositionally biased region" description="Low complexity" evidence="1">
    <location>
        <begin position="198"/>
        <end position="228"/>
    </location>
</feature>
<feature type="region of interest" description="Disordered" evidence="1">
    <location>
        <begin position="297"/>
        <end position="344"/>
    </location>
</feature>
<sequence length="364" mass="38710">MGARKPNDSQSYKSQALDKRGNTLIKGTWNLGKDCGTIAAIAFFHPNKGYKGAVVDQPGMPEPDWNTVIQDIRRRQVVENGELVRPTARGRKKASASSEATASNSKVQKNTTAVVPPRKRGRPRKNPVVDSRVSPPGHDTVAEVITVADDRPCSPSGLVHRQDIPQDSAQADADAAPQLHQGLAPETGARKWSAASHSPMAPAQAADSPSSSVSKVTSETSGVSVEAELSQEHGARPHADGASPGVQDEQYGWFDASQAWDDHDSFHILGFGGAPLQFDAFDGGNVNSAELPDTITTIQPATDPGVSSLSSSPRDTIDCASQTTSPAAGRSRAVNEAESARPKQPNLLEVLNMWQQTINEFTAR</sequence>
<evidence type="ECO:0000313" key="2">
    <source>
        <dbReference type="EMBL" id="KAF5653191.1"/>
    </source>
</evidence>
<proteinExistence type="predicted"/>
<evidence type="ECO:0000313" key="3">
    <source>
        <dbReference type="Proteomes" id="UP000567885"/>
    </source>
</evidence>
<dbReference type="EMBL" id="JAAGWQ010000632">
    <property type="protein sequence ID" value="KAF5653191.1"/>
    <property type="molecule type" value="Genomic_DNA"/>
</dbReference>
<protein>
    <submittedName>
        <fullName evidence="2">Uncharacterized protein</fullName>
    </submittedName>
</protein>